<dbReference type="EMBL" id="JAIVGD010000003">
    <property type="protein sequence ID" value="KAH0775487.1"/>
    <property type="molecule type" value="Genomic_DNA"/>
</dbReference>
<protein>
    <submittedName>
        <fullName evidence="2">Uncharacterized protein</fullName>
    </submittedName>
</protein>
<dbReference type="Gene3D" id="1.25.10.10">
    <property type="entry name" value="Leucine-rich Repeat Variant"/>
    <property type="match status" value="1"/>
</dbReference>
<dbReference type="Proteomes" id="UP000826656">
    <property type="component" value="Unassembled WGS sequence"/>
</dbReference>
<keyword evidence="1" id="KW-1133">Transmembrane helix</keyword>
<keyword evidence="1" id="KW-0472">Membrane</keyword>
<sequence length="75" mass="8614">MERSKAKLNMRSGMLLLWDYTGYVVLAWSGQLSMYLSPHFQEQYHHQLLPALIEAFDDLIFLESSLSINPSNAVP</sequence>
<dbReference type="InterPro" id="IPR011989">
    <property type="entry name" value="ARM-like"/>
</dbReference>
<accession>A0ABQ7W6M4</accession>
<feature type="transmembrane region" description="Helical" evidence="1">
    <location>
        <begin position="12"/>
        <end position="30"/>
    </location>
</feature>
<gene>
    <name evidence="2" type="ORF">KY290_006898</name>
</gene>
<name>A0ABQ7W6M4_SOLTU</name>
<evidence type="ECO:0000313" key="2">
    <source>
        <dbReference type="EMBL" id="KAH0775487.1"/>
    </source>
</evidence>
<organism evidence="2 3">
    <name type="scientific">Solanum tuberosum</name>
    <name type="common">Potato</name>
    <dbReference type="NCBI Taxonomy" id="4113"/>
    <lineage>
        <taxon>Eukaryota</taxon>
        <taxon>Viridiplantae</taxon>
        <taxon>Streptophyta</taxon>
        <taxon>Embryophyta</taxon>
        <taxon>Tracheophyta</taxon>
        <taxon>Spermatophyta</taxon>
        <taxon>Magnoliopsida</taxon>
        <taxon>eudicotyledons</taxon>
        <taxon>Gunneridae</taxon>
        <taxon>Pentapetalae</taxon>
        <taxon>asterids</taxon>
        <taxon>lamiids</taxon>
        <taxon>Solanales</taxon>
        <taxon>Solanaceae</taxon>
        <taxon>Solanoideae</taxon>
        <taxon>Solaneae</taxon>
        <taxon>Solanum</taxon>
    </lineage>
</organism>
<reference evidence="2 3" key="1">
    <citation type="journal article" date="2021" name="bioRxiv">
        <title>Chromosome-scale and haplotype-resolved genome assembly of a tetraploid potato cultivar.</title>
        <authorList>
            <person name="Sun H."/>
            <person name="Jiao W.-B."/>
            <person name="Krause K."/>
            <person name="Campoy J.A."/>
            <person name="Goel M."/>
            <person name="Folz-Donahue K."/>
            <person name="Kukat C."/>
            <person name="Huettel B."/>
            <person name="Schneeberger K."/>
        </authorList>
    </citation>
    <scope>NUCLEOTIDE SEQUENCE [LARGE SCALE GENOMIC DNA]</scope>
    <source>
        <strain evidence="2">SolTubOtavaFocal</strain>
        <tissue evidence="2">Leaves</tissue>
    </source>
</reference>
<keyword evidence="3" id="KW-1185">Reference proteome</keyword>
<evidence type="ECO:0000256" key="1">
    <source>
        <dbReference type="SAM" id="Phobius"/>
    </source>
</evidence>
<keyword evidence="1" id="KW-0812">Transmembrane</keyword>
<comment type="caution">
    <text evidence="2">The sequence shown here is derived from an EMBL/GenBank/DDBJ whole genome shotgun (WGS) entry which is preliminary data.</text>
</comment>
<evidence type="ECO:0000313" key="3">
    <source>
        <dbReference type="Proteomes" id="UP000826656"/>
    </source>
</evidence>
<proteinExistence type="predicted"/>